<dbReference type="PANTHER" id="PTHR11359:SF2">
    <property type="entry name" value="AMP DEAMINASE 3"/>
    <property type="match status" value="1"/>
</dbReference>
<sequence>AAACMNQKHLLRFIKHTYQTEPDRTVAEKRGRKITLRQVFDSLHMDPYDLTVDSLDVHAVSELLLQCRQQTAALAGDSAPWKATMIVLAGRCYGSSFLFYLTERSCGLRE</sequence>
<dbReference type="AlphaFoldDB" id="A0A2J8P5M5"/>
<comment type="caution">
    <text evidence="4">The sequence shown here is derived from an EMBL/GenBank/DDBJ whole genome shotgun (WGS) entry which is preliminary data.</text>
</comment>
<dbReference type="Proteomes" id="UP000236370">
    <property type="component" value="Unassembled WGS sequence"/>
</dbReference>
<reference evidence="4 5" key="1">
    <citation type="submission" date="2017-12" db="EMBL/GenBank/DDBJ databases">
        <title>High-resolution comparative analysis of great ape genomes.</title>
        <authorList>
            <person name="Pollen A."/>
            <person name="Hastie A."/>
            <person name="Hormozdiari F."/>
            <person name="Dougherty M."/>
            <person name="Liu R."/>
            <person name="Chaisson M."/>
            <person name="Hoppe E."/>
            <person name="Hill C."/>
            <person name="Pang A."/>
            <person name="Hillier L."/>
            <person name="Baker C."/>
            <person name="Armstrong J."/>
            <person name="Shendure J."/>
            <person name="Paten B."/>
            <person name="Wilson R."/>
            <person name="Chao H."/>
            <person name="Schneider V."/>
            <person name="Ventura M."/>
            <person name="Kronenberg Z."/>
            <person name="Murali S."/>
            <person name="Gordon D."/>
            <person name="Cantsilieris S."/>
            <person name="Munson K."/>
            <person name="Nelson B."/>
            <person name="Raja A."/>
            <person name="Underwood J."/>
            <person name="Diekhans M."/>
            <person name="Fiddes I."/>
            <person name="Haussler D."/>
            <person name="Eichler E."/>
        </authorList>
    </citation>
    <scope>NUCLEOTIDE SEQUENCE [LARGE SCALE GENOMIC DNA]</scope>
    <source>
        <strain evidence="4">Yerkes chimp pedigree #C0471</strain>
    </source>
</reference>
<keyword evidence="3" id="KW-0546">Nucleotide metabolism</keyword>
<gene>
    <name evidence="4" type="ORF">CK820_G0005781</name>
</gene>
<evidence type="ECO:0000313" key="5">
    <source>
        <dbReference type="Proteomes" id="UP000236370"/>
    </source>
</evidence>
<evidence type="ECO:0000256" key="2">
    <source>
        <dbReference type="ARBA" id="ARBA00011881"/>
    </source>
</evidence>
<dbReference type="InterPro" id="IPR006329">
    <property type="entry name" value="AMPD"/>
</dbReference>
<dbReference type="GO" id="GO:0032264">
    <property type="term" value="P:IMP salvage"/>
    <property type="evidence" value="ECO:0007669"/>
    <property type="project" value="InterPro"/>
</dbReference>
<dbReference type="Pfam" id="PF19326">
    <property type="entry name" value="AMP_deaminase"/>
    <property type="match status" value="1"/>
</dbReference>
<evidence type="ECO:0000256" key="1">
    <source>
        <dbReference type="ARBA" id="ARBA00006676"/>
    </source>
</evidence>
<evidence type="ECO:0000256" key="3">
    <source>
        <dbReference type="ARBA" id="ARBA00023080"/>
    </source>
</evidence>
<dbReference type="EMBL" id="NBAG03000219">
    <property type="protein sequence ID" value="PNI79324.1"/>
    <property type="molecule type" value="Genomic_DNA"/>
</dbReference>
<comment type="subunit">
    <text evidence="2">Homotetramer.</text>
</comment>
<organism evidence="4 5">
    <name type="scientific">Pan troglodytes</name>
    <name type="common">Chimpanzee</name>
    <dbReference type="NCBI Taxonomy" id="9598"/>
    <lineage>
        <taxon>Eukaryota</taxon>
        <taxon>Metazoa</taxon>
        <taxon>Chordata</taxon>
        <taxon>Craniata</taxon>
        <taxon>Vertebrata</taxon>
        <taxon>Euteleostomi</taxon>
        <taxon>Mammalia</taxon>
        <taxon>Eutheria</taxon>
        <taxon>Euarchontoglires</taxon>
        <taxon>Primates</taxon>
        <taxon>Haplorrhini</taxon>
        <taxon>Catarrhini</taxon>
        <taxon>Hominidae</taxon>
        <taxon>Pan</taxon>
    </lineage>
</organism>
<dbReference type="Gene3D" id="4.10.800.20">
    <property type="match status" value="1"/>
</dbReference>
<accession>A0A2J8P5M5</accession>
<proteinExistence type="inferred from homology"/>
<dbReference type="PANTHER" id="PTHR11359">
    <property type="entry name" value="AMP DEAMINASE"/>
    <property type="match status" value="1"/>
</dbReference>
<evidence type="ECO:0000313" key="4">
    <source>
        <dbReference type="EMBL" id="PNI79324.1"/>
    </source>
</evidence>
<name>A0A2J8P5M5_PANTR</name>
<feature type="non-terminal residue" evidence="4">
    <location>
        <position position="1"/>
    </location>
</feature>
<dbReference type="GO" id="GO:0003876">
    <property type="term" value="F:AMP deaminase activity"/>
    <property type="evidence" value="ECO:0007669"/>
    <property type="project" value="InterPro"/>
</dbReference>
<dbReference type="SUPFAM" id="SSF51556">
    <property type="entry name" value="Metallo-dependent hydrolases"/>
    <property type="match status" value="1"/>
</dbReference>
<protein>
    <submittedName>
        <fullName evidence="4">AMPD3 isoform 12</fullName>
    </submittedName>
</protein>
<dbReference type="InterPro" id="IPR032466">
    <property type="entry name" value="Metal_Hydrolase"/>
</dbReference>
<comment type="similarity">
    <text evidence="1">Belongs to the metallo-dependent hydrolases superfamily. Adenosine and AMP deaminases family.</text>
</comment>